<evidence type="ECO:0000313" key="11">
    <source>
        <dbReference type="EMBL" id="KIP09637.1"/>
    </source>
</evidence>
<feature type="domain" description="MRH" evidence="10">
    <location>
        <begin position="156"/>
        <end position="298"/>
    </location>
</feature>
<dbReference type="Pfam" id="PF07915">
    <property type="entry name" value="PRKCSH"/>
    <property type="match status" value="1"/>
</dbReference>
<evidence type="ECO:0000256" key="3">
    <source>
        <dbReference type="ARBA" id="ARBA00018727"/>
    </source>
</evidence>
<evidence type="ECO:0000313" key="12">
    <source>
        <dbReference type="Proteomes" id="UP000053257"/>
    </source>
</evidence>
<feature type="region of interest" description="Disordered" evidence="8">
    <location>
        <begin position="436"/>
        <end position="465"/>
    </location>
</feature>
<dbReference type="SUPFAM" id="SSF50911">
    <property type="entry name" value="Mannose 6-phosphate receptor domain"/>
    <property type="match status" value="1"/>
</dbReference>
<dbReference type="GO" id="GO:0030968">
    <property type="term" value="P:endoplasmic reticulum unfolded protein response"/>
    <property type="evidence" value="ECO:0007669"/>
    <property type="project" value="InterPro"/>
</dbReference>
<dbReference type="PANTHER" id="PTHR15414:SF0">
    <property type="entry name" value="ENDOPLASMIC RETICULUM LECTIN 1"/>
    <property type="match status" value="1"/>
</dbReference>
<dbReference type="GO" id="GO:0005788">
    <property type="term" value="C:endoplasmic reticulum lumen"/>
    <property type="evidence" value="ECO:0007669"/>
    <property type="project" value="TreeGrafter"/>
</dbReference>
<dbReference type="AlphaFoldDB" id="A0A0C3SB01"/>
<dbReference type="InterPro" id="IPR009011">
    <property type="entry name" value="Man6P_isomerase_rcpt-bd_dom_sf"/>
</dbReference>
<dbReference type="InterPro" id="IPR044865">
    <property type="entry name" value="MRH_dom"/>
</dbReference>
<gene>
    <name evidence="11" type="ORF">PHLGIDRAFT_102660</name>
</gene>
<dbReference type="GO" id="GO:0005789">
    <property type="term" value="C:endoplasmic reticulum membrane"/>
    <property type="evidence" value="ECO:0007669"/>
    <property type="project" value="UniProtKB-SubCell"/>
</dbReference>
<proteinExistence type="inferred from homology"/>
<dbReference type="Gene3D" id="2.70.130.10">
    <property type="entry name" value="Mannose-6-phosphate receptor binding domain"/>
    <property type="match status" value="1"/>
</dbReference>
<dbReference type="STRING" id="745531.A0A0C3SB01"/>
<dbReference type="PROSITE" id="PS51914">
    <property type="entry name" value="MRH"/>
    <property type="match status" value="1"/>
</dbReference>
<reference evidence="11 12" key="1">
    <citation type="journal article" date="2014" name="PLoS Genet.">
        <title>Analysis of the Phlebiopsis gigantea genome, transcriptome and secretome provides insight into its pioneer colonization strategies of wood.</title>
        <authorList>
            <person name="Hori C."/>
            <person name="Ishida T."/>
            <person name="Igarashi K."/>
            <person name="Samejima M."/>
            <person name="Suzuki H."/>
            <person name="Master E."/>
            <person name="Ferreira P."/>
            <person name="Ruiz-Duenas F.J."/>
            <person name="Held B."/>
            <person name="Canessa P."/>
            <person name="Larrondo L.F."/>
            <person name="Schmoll M."/>
            <person name="Druzhinina I.S."/>
            <person name="Kubicek C.P."/>
            <person name="Gaskell J.A."/>
            <person name="Kersten P."/>
            <person name="St John F."/>
            <person name="Glasner J."/>
            <person name="Sabat G."/>
            <person name="Splinter BonDurant S."/>
            <person name="Syed K."/>
            <person name="Yadav J."/>
            <person name="Mgbeahuruike A.C."/>
            <person name="Kovalchuk A."/>
            <person name="Asiegbu F.O."/>
            <person name="Lackner G."/>
            <person name="Hoffmeister D."/>
            <person name="Rencoret J."/>
            <person name="Gutierrez A."/>
            <person name="Sun H."/>
            <person name="Lindquist E."/>
            <person name="Barry K."/>
            <person name="Riley R."/>
            <person name="Grigoriev I.V."/>
            <person name="Henrissat B."/>
            <person name="Kues U."/>
            <person name="Berka R.M."/>
            <person name="Martinez A.T."/>
            <person name="Covert S.F."/>
            <person name="Blanchette R.A."/>
            <person name="Cullen D."/>
        </authorList>
    </citation>
    <scope>NUCLEOTIDE SEQUENCE [LARGE SCALE GENOMIC DNA]</scope>
    <source>
        <strain evidence="11 12">11061_1 CR5-6</strain>
    </source>
</reference>
<sequence length="465" mass="52136">MLPRFVSAAVLPASLWALVSARLHNSLVPEDPYAFPKYRVAFLNGLPVVNDTAERWLEHGLHGGELEFLDQPWEDGTQWRVPPVKSIEGGTQEEQAGAAQQQPPSYKLELMKMGPRNSYLCLIPPPPVDNASIPTDEPTRDVTPVHTWSLLQPLTGSCLYHKQGWFTYAYCHNSHVRQFHELQHPPTHKPGEYKPEEDTEWEAYTLGRAPPTPEPGADLTVAQEAAIAANVELARTAGSRYLVQRWGEGTYCEKIGRKREIEIQFHCSMTMSDTIMFVKETQTCHYVLHIATPRLCGEPGFRSRRDAHEEAYIRCREVVTPEQFAAADHTLGEASHPFKRPPRAPKAVIAPAPTEEAKKDEDAKAGKPSDVNDVIRQALEKLVAGGELKAGEITIVGDGDDEVLIEFLNYGDDEVQSLQDLLSSRGMEMIRDKLSDKGVWAQSEEEDSGENEKHEEREPHTRDEL</sequence>
<keyword evidence="4 9" id="KW-0732">Signal</keyword>
<evidence type="ECO:0000256" key="8">
    <source>
        <dbReference type="SAM" id="MobiDB-lite"/>
    </source>
</evidence>
<dbReference type="GO" id="GO:0030246">
    <property type="term" value="F:carbohydrate binding"/>
    <property type="evidence" value="ECO:0007669"/>
    <property type="project" value="UniProtKB-KW"/>
</dbReference>
<dbReference type="EMBL" id="KN840464">
    <property type="protein sequence ID" value="KIP09637.1"/>
    <property type="molecule type" value="Genomic_DNA"/>
</dbReference>
<dbReference type="Proteomes" id="UP000053257">
    <property type="component" value="Unassembled WGS sequence"/>
</dbReference>
<feature type="chain" id="PRO_5002169955" description="Protein OS-9 homolog" evidence="9">
    <location>
        <begin position="22"/>
        <end position="465"/>
    </location>
</feature>
<feature type="signal peptide" evidence="9">
    <location>
        <begin position="1"/>
        <end position="21"/>
    </location>
</feature>
<dbReference type="HOGENOM" id="CLU_039533_0_0_1"/>
<comment type="subcellular location">
    <subcellularLocation>
        <location evidence="1">Endoplasmic reticulum membrane</location>
        <topology evidence="1">Peripheral membrane protein</topology>
        <orientation evidence="1">Lumenal side</orientation>
    </subcellularLocation>
</comment>
<evidence type="ECO:0000256" key="2">
    <source>
        <dbReference type="ARBA" id="ARBA00009918"/>
    </source>
</evidence>
<organism evidence="11 12">
    <name type="scientific">Phlebiopsis gigantea (strain 11061_1 CR5-6)</name>
    <name type="common">White-rot fungus</name>
    <name type="synonym">Peniophora gigantea</name>
    <dbReference type="NCBI Taxonomy" id="745531"/>
    <lineage>
        <taxon>Eukaryota</taxon>
        <taxon>Fungi</taxon>
        <taxon>Dikarya</taxon>
        <taxon>Basidiomycota</taxon>
        <taxon>Agaricomycotina</taxon>
        <taxon>Agaricomycetes</taxon>
        <taxon>Polyporales</taxon>
        <taxon>Phanerochaetaceae</taxon>
        <taxon>Phlebiopsis</taxon>
    </lineage>
</organism>
<keyword evidence="7" id="KW-1015">Disulfide bond</keyword>
<comment type="similarity">
    <text evidence="2">Belongs to the OS-9 family.</text>
</comment>
<evidence type="ECO:0000259" key="10">
    <source>
        <dbReference type="PROSITE" id="PS51914"/>
    </source>
</evidence>
<feature type="compositionally biased region" description="Basic and acidic residues" evidence="8">
    <location>
        <begin position="450"/>
        <end position="465"/>
    </location>
</feature>
<dbReference type="InterPro" id="IPR012913">
    <property type="entry name" value="OS9-like_dom"/>
</dbReference>
<evidence type="ECO:0000256" key="1">
    <source>
        <dbReference type="ARBA" id="ARBA00004367"/>
    </source>
</evidence>
<accession>A0A0C3SB01</accession>
<feature type="region of interest" description="Disordered" evidence="8">
    <location>
        <begin position="352"/>
        <end position="371"/>
    </location>
</feature>
<dbReference type="InterPro" id="IPR045149">
    <property type="entry name" value="OS-9-like"/>
</dbReference>
<feature type="compositionally biased region" description="Basic and acidic residues" evidence="8">
    <location>
        <begin position="355"/>
        <end position="367"/>
    </location>
</feature>
<dbReference type="OrthoDB" id="448954at2759"/>
<protein>
    <recommendedName>
        <fullName evidence="3">Protein OS-9 homolog</fullName>
    </recommendedName>
</protein>
<evidence type="ECO:0000256" key="4">
    <source>
        <dbReference type="ARBA" id="ARBA00022729"/>
    </source>
</evidence>
<evidence type="ECO:0000256" key="7">
    <source>
        <dbReference type="ARBA" id="ARBA00023157"/>
    </source>
</evidence>
<keyword evidence="6" id="KW-0256">Endoplasmic reticulum</keyword>
<evidence type="ECO:0000256" key="5">
    <source>
        <dbReference type="ARBA" id="ARBA00022734"/>
    </source>
</evidence>
<keyword evidence="5" id="KW-0430">Lectin</keyword>
<keyword evidence="12" id="KW-1185">Reference proteome</keyword>
<evidence type="ECO:0000256" key="9">
    <source>
        <dbReference type="SAM" id="SignalP"/>
    </source>
</evidence>
<dbReference type="PANTHER" id="PTHR15414">
    <property type="entry name" value="OS-9-RELATED"/>
    <property type="match status" value="1"/>
</dbReference>
<name>A0A0C3SB01_PHLG1</name>
<evidence type="ECO:0000256" key="6">
    <source>
        <dbReference type="ARBA" id="ARBA00022824"/>
    </source>
</evidence>
<dbReference type="GO" id="GO:0030970">
    <property type="term" value="P:retrograde protein transport, ER to cytosol"/>
    <property type="evidence" value="ECO:0007669"/>
    <property type="project" value="TreeGrafter"/>
</dbReference>